<feature type="compositionally biased region" description="Polar residues" evidence="7">
    <location>
        <begin position="982"/>
        <end position="992"/>
    </location>
</feature>
<accession>A0A507DYX2</accession>
<dbReference type="PROSITE" id="PS50004">
    <property type="entry name" value="C2"/>
    <property type="match status" value="1"/>
</dbReference>
<feature type="coiled-coil region" evidence="6">
    <location>
        <begin position="178"/>
        <end position="324"/>
    </location>
</feature>
<dbReference type="EMBL" id="QEAQ01000087">
    <property type="protein sequence ID" value="TPX56040.1"/>
    <property type="molecule type" value="Genomic_DNA"/>
</dbReference>
<feature type="compositionally biased region" description="Basic and acidic residues" evidence="7">
    <location>
        <begin position="1044"/>
        <end position="1053"/>
    </location>
</feature>
<evidence type="ECO:0000256" key="3">
    <source>
        <dbReference type="ARBA" id="ARBA00023054"/>
    </source>
</evidence>
<comment type="caution">
    <text evidence="9">The sequence shown here is derived from an EMBL/GenBank/DDBJ whole genome shotgun (WGS) entry which is preliminary data.</text>
</comment>
<keyword evidence="4" id="KW-0969">Cilium</keyword>
<evidence type="ECO:0000313" key="10">
    <source>
        <dbReference type="Proteomes" id="UP000318582"/>
    </source>
</evidence>
<evidence type="ECO:0000256" key="2">
    <source>
        <dbReference type="ARBA" id="ARBA00006042"/>
    </source>
</evidence>
<evidence type="ECO:0000313" key="9">
    <source>
        <dbReference type="EMBL" id="TPX56040.1"/>
    </source>
</evidence>
<evidence type="ECO:0000256" key="6">
    <source>
        <dbReference type="SAM" id="Coils"/>
    </source>
</evidence>
<feature type="compositionally biased region" description="Basic and acidic residues" evidence="7">
    <location>
        <begin position="1012"/>
        <end position="1024"/>
    </location>
</feature>
<dbReference type="Gene3D" id="2.60.40.150">
    <property type="entry name" value="C2 domain"/>
    <property type="match status" value="2"/>
</dbReference>
<proteinExistence type="inferred from homology"/>
<dbReference type="PANTHER" id="PTHR14240:SF1">
    <property type="entry name" value="PROTEIN FANTOM-RELATED"/>
    <property type="match status" value="1"/>
</dbReference>
<feature type="compositionally biased region" description="Low complexity" evidence="7">
    <location>
        <begin position="1026"/>
        <end position="1042"/>
    </location>
</feature>
<dbReference type="Pfam" id="PF00168">
    <property type="entry name" value="C2"/>
    <property type="match status" value="1"/>
</dbReference>
<feature type="region of interest" description="Disordered" evidence="7">
    <location>
        <begin position="1"/>
        <end position="22"/>
    </location>
</feature>
<dbReference type="PANTHER" id="PTHR14240">
    <property type="entry name" value="RETINITIS PIGMENTOSA GTPASE REGULATOR-INTERACTING PROTEIN"/>
    <property type="match status" value="1"/>
</dbReference>
<dbReference type="AlphaFoldDB" id="A0A507DYX2"/>
<evidence type="ECO:0000256" key="5">
    <source>
        <dbReference type="ARBA" id="ARBA00023273"/>
    </source>
</evidence>
<gene>
    <name evidence="9" type="ORF">PhCBS80983_g04843</name>
</gene>
<feature type="compositionally biased region" description="Basic and acidic residues" evidence="7">
    <location>
        <begin position="904"/>
        <end position="918"/>
    </location>
</feature>
<evidence type="ECO:0000256" key="7">
    <source>
        <dbReference type="SAM" id="MobiDB-lite"/>
    </source>
</evidence>
<evidence type="ECO:0000259" key="8">
    <source>
        <dbReference type="PROSITE" id="PS50004"/>
    </source>
</evidence>
<comment type="similarity">
    <text evidence="2">Belongs to the RPGRIP1 family.</text>
</comment>
<dbReference type="STRING" id="109895.A0A507DYX2"/>
<evidence type="ECO:0000256" key="1">
    <source>
        <dbReference type="ARBA" id="ARBA00004138"/>
    </source>
</evidence>
<organism evidence="9 10">
    <name type="scientific">Powellomyces hirtus</name>
    <dbReference type="NCBI Taxonomy" id="109895"/>
    <lineage>
        <taxon>Eukaryota</taxon>
        <taxon>Fungi</taxon>
        <taxon>Fungi incertae sedis</taxon>
        <taxon>Chytridiomycota</taxon>
        <taxon>Chytridiomycota incertae sedis</taxon>
        <taxon>Chytridiomycetes</taxon>
        <taxon>Spizellomycetales</taxon>
        <taxon>Powellomycetaceae</taxon>
        <taxon>Powellomyces</taxon>
    </lineage>
</organism>
<protein>
    <recommendedName>
        <fullName evidence="8">C2 domain-containing protein</fullName>
    </recommendedName>
</protein>
<feature type="coiled-coil region" evidence="6">
    <location>
        <begin position="440"/>
        <end position="502"/>
    </location>
</feature>
<feature type="domain" description="C2" evidence="8">
    <location>
        <begin position="728"/>
        <end position="857"/>
    </location>
</feature>
<dbReference type="InterPro" id="IPR035892">
    <property type="entry name" value="C2_domain_sf"/>
</dbReference>
<dbReference type="InterPro" id="IPR021656">
    <property type="entry name" value="C2-C2_1"/>
</dbReference>
<dbReference type="GO" id="GO:0035869">
    <property type="term" value="C:ciliary transition zone"/>
    <property type="evidence" value="ECO:0007669"/>
    <property type="project" value="TreeGrafter"/>
</dbReference>
<dbReference type="Proteomes" id="UP000318582">
    <property type="component" value="Unassembled WGS sequence"/>
</dbReference>
<keyword evidence="10" id="KW-1185">Reference proteome</keyword>
<dbReference type="SUPFAM" id="SSF49562">
    <property type="entry name" value="C2 domain (Calcium/lipid-binding domain, CaLB)"/>
    <property type="match status" value="2"/>
</dbReference>
<sequence length="1053" mass="118394">MVAAGNRGPSRNPVDPSQIPDEFYGLKDENLVLKRRVNDQDEKTKQLITKVQRLTEDLRRAKEPTGIDASRPAAAATRASINRREAAEVDSMVADLRDQLRNLAKDNSQLKNKMNFFKSLHEAESRKGMRYDHIPPRINSGVKKLHPALTVRGRTRDRGADSSVISGGDDHVCPTEDVAKLEEIVTMLRGKLVDAERDAENARAENKRLLDARESQDQQHDIDKLTYQRTVADLQKRLHEAQSKTDALDEKNRGLTESYNDALHTVETLTEDLKEERRRRAEIEARIGLSDGTAKRIEELKIIITDLRVEKKLLEDEQARLLAAQFSTQQEDEWDAERKKSQLSITDLEKRLADSLREAVDLHALVNELRGQLTAALNEKRQAEIETYNVRHELDELKRAIAFLVKDSVDGKVDWDMVRDAVDLWRKRNGGNIPGRADDLEAEKRLLQDLRIQYARCIEDLERTKKLLALQEEINKDYKSEIKQLMARLEALKNEYEMRIEENCRLLDLRANRIAVLEAQLKNFAYGPGIIVPDLDDDDNVKLEMGQNLITISMNAALITPEGYDLLDRLHARALPTTAAGNVTTTMMAKRSRETFTTFLYFDFFDHETAVSPVMKGVCPGYAFRAKYKLFIDDFCLMYLQSQPVVVYLCRSDGLDFVEIAKCTIRFRDLTTATRTDAMQYYGDLVSTHDHKTIVGRLDYTLGVRLPMAQSIRAFKERTVALNLMSVGDGGIDSGNRFGSRGAVNELIVSVDKCTNLDVATRREALGDNCGDPAVYLAFKVLNHDHVVTNTVKGTPDPVFDYLRTFRMNMNADTDRRLRTSVLSIIVLDDSDHDYMYGTVKIPLNDLALGQPIEGQFGVVDADGKMAGHLHMRITWEKPYKLDVTPMVSHLEDAPTAAEFRVEERIKPHSPEEKEKVVKVPGSPTMHPPLPKPLSKGELLPKRRRGKHFAPSLSSSVGDLGAASPGEALSRRESSARLSPETADQATGSSAWSEGGDDSASELAVDFSMEDIQPKQEEQGKDSDQESAPSSLSPSHHSQSPPVRESHAVDDGR</sequence>
<evidence type="ECO:0000256" key="4">
    <source>
        <dbReference type="ARBA" id="ARBA00023069"/>
    </source>
</evidence>
<keyword evidence="5" id="KW-0966">Cell projection</keyword>
<dbReference type="Pfam" id="PF11618">
    <property type="entry name" value="C2-C2_1"/>
    <property type="match status" value="1"/>
</dbReference>
<keyword evidence="3 6" id="KW-0175">Coiled coil</keyword>
<reference evidence="9 10" key="1">
    <citation type="journal article" date="2019" name="Sci. Rep.">
        <title>Comparative genomics of chytrid fungi reveal insights into the obligate biotrophic and pathogenic lifestyle of Synchytrium endobioticum.</title>
        <authorList>
            <person name="van de Vossenberg B.T.L.H."/>
            <person name="Warris S."/>
            <person name="Nguyen H.D.T."/>
            <person name="van Gent-Pelzer M.P.E."/>
            <person name="Joly D.L."/>
            <person name="van de Geest H.C."/>
            <person name="Bonants P.J.M."/>
            <person name="Smith D.S."/>
            <person name="Levesque C.A."/>
            <person name="van der Lee T.A.J."/>
        </authorList>
    </citation>
    <scope>NUCLEOTIDE SEQUENCE [LARGE SCALE GENOMIC DNA]</scope>
    <source>
        <strain evidence="9 10">CBS 809.83</strain>
    </source>
</reference>
<dbReference type="InterPro" id="IPR031139">
    <property type="entry name" value="RPGRIP1_fam"/>
</dbReference>
<comment type="subcellular location">
    <subcellularLocation>
        <location evidence="1">Cell projection</location>
        <location evidence="1">Cilium</location>
    </subcellularLocation>
</comment>
<feature type="coiled-coil region" evidence="6">
    <location>
        <begin position="86"/>
        <end position="120"/>
    </location>
</feature>
<dbReference type="InterPro" id="IPR000008">
    <property type="entry name" value="C2_dom"/>
</dbReference>
<dbReference type="GO" id="GO:1905515">
    <property type="term" value="P:non-motile cilium assembly"/>
    <property type="evidence" value="ECO:0007669"/>
    <property type="project" value="TreeGrafter"/>
</dbReference>
<dbReference type="GO" id="GO:0005856">
    <property type="term" value="C:cytoskeleton"/>
    <property type="evidence" value="ECO:0007669"/>
    <property type="project" value="UniProtKB-ARBA"/>
</dbReference>
<name>A0A507DYX2_9FUNG</name>
<feature type="region of interest" description="Disordered" evidence="7">
    <location>
        <begin position="904"/>
        <end position="1053"/>
    </location>
</feature>